<proteinExistence type="predicted"/>
<dbReference type="Proteomes" id="UP000789342">
    <property type="component" value="Unassembled WGS sequence"/>
</dbReference>
<evidence type="ECO:0000313" key="2">
    <source>
        <dbReference type="Proteomes" id="UP000789342"/>
    </source>
</evidence>
<sequence length="79" mass="9132">DPWIGEIIYINSSLLKVDIYQKWHTGTHGVVPQKRIPGIRFFSSEKIYVYESTITMLSIAFFSSGLAEMLQEQSHDQRV</sequence>
<gene>
    <name evidence="1" type="ORF">AMORRO_LOCUS3255</name>
</gene>
<feature type="non-terminal residue" evidence="1">
    <location>
        <position position="1"/>
    </location>
</feature>
<name>A0A9N8ZME5_9GLOM</name>
<comment type="caution">
    <text evidence="1">The sequence shown here is derived from an EMBL/GenBank/DDBJ whole genome shotgun (WGS) entry which is preliminary data.</text>
</comment>
<reference evidence="1" key="1">
    <citation type="submission" date="2021-06" db="EMBL/GenBank/DDBJ databases">
        <authorList>
            <person name="Kallberg Y."/>
            <person name="Tangrot J."/>
            <person name="Rosling A."/>
        </authorList>
    </citation>
    <scope>NUCLEOTIDE SEQUENCE</scope>
    <source>
        <strain evidence="1">CL551</strain>
    </source>
</reference>
<dbReference type="AlphaFoldDB" id="A0A9N8ZME5"/>
<protein>
    <submittedName>
        <fullName evidence="1">9969_t:CDS:1</fullName>
    </submittedName>
</protein>
<evidence type="ECO:0000313" key="1">
    <source>
        <dbReference type="EMBL" id="CAG8501085.1"/>
    </source>
</evidence>
<organism evidence="1 2">
    <name type="scientific">Acaulospora morrowiae</name>
    <dbReference type="NCBI Taxonomy" id="94023"/>
    <lineage>
        <taxon>Eukaryota</taxon>
        <taxon>Fungi</taxon>
        <taxon>Fungi incertae sedis</taxon>
        <taxon>Mucoromycota</taxon>
        <taxon>Glomeromycotina</taxon>
        <taxon>Glomeromycetes</taxon>
        <taxon>Diversisporales</taxon>
        <taxon>Acaulosporaceae</taxon>
        <taxon>Acaulospora</taxon>
    </lineage>
</organism>
<keyword evidence="2" id="KW-1185">Reference proteome</keyword>
<accession>A0A9N8ZME5</accession>
<dbReference type="EMBL" id="CAJVPV010001556">
    <property type="protein sequence ID" value="CAG8501085.1"/>
    <property type="molecule type" value="Genomic_DNA"/>
</dbReference>